<dbReference type="RefSeq" id="XP_006695603.1">
    <property type="nucleotide sequence ID" value="XM_006695540.1"/>
</dbReference>
<evidence type="ECO:0000259" key="5">
    <source>
        <dbReference type="PROSITE" id="PS51039"/>
    </source>
</evidence>
<dbReference type="STRING" id="759272.G0SDQ7"/>
<dbReference type="PROSITE" id="PS51039">
    <property type="entry name" value="ZF_AN1"/>
    <property type="match status" value="1"/>
</dbReference>
<keyword evidence="3" id="KW-0862">Zinc</keyword>
<proteinExistence type="predicted"/>
<dbReference type="Gene3D" id="4.10.1110.10">
    <property type="entry name" value="AN1-like Zinc finger"/>
    <property type="match status" value="1"/>
</dbReference>
<dbReference type="Pfam" id="PF01428">
    <property type="entry name" value="zf-AN1"/>
    <property type="match status" value="1"/>
</dbReference>
<dbReference type="HOGENOM" id="CLU_010412_4_4_1"/>
<evidence type="ECO:0000313" key="7">
    <source>
        <dbReference type="Proteomes" id="UP000008066"/>
    </source>
</evidence>
<evidence type="ECO:0000313" key="6">
    <source>
        <dbReference type="EMBL" id="EGS18658.1"/>
    </source>
</evidence>
<keyword evidence="1" id="KW-0479">Metal-binding</keyword>
<sequence>MAKVRCSFPECKAAARPIVGDCAFCKGKFCSTHRLLEDHNCRNLEDCKREAHEQNAMQLNKERTQVIKTA</sequence>
<dbReference type="OrthoDB" id="428577at2759"/>
<dbReference type="AlphaFoldDB" id="G0SDQ7"/>
<dbReference type="GeneID" id="18259302"/>
<reference evidence="6 7" key="1">
    <citation type="journal article" date="2011" name="Cell">
        <title>Insight into structure and assembly of the nuclear pore complex by utilizing the genome of a eukaryotic thermophile.</title>
        <authorList>
            <person name="Amlacher S."/>
            <person name="Sarges P."/>
            <person name="Flemming D."/>
            <person name="van Noort V."/>
            <person name="Kunze R."/>
            <person name="Devos D.P."/>
            <person name="Arumugam M."/>
            <person name="Bork P."/>
            <person name="Hurt E."/>
        </authorList>
    </citation>
    <scope>NUCLEOTIDE SEQUENCE [LARGE SCALE GENOMIC DNA]</scope>
    <source>
        <strain evidence="7">DSM 1495 / CBS 144.50 / IMI 039719</strain>
    </source>
</reference>
<dbReference type="OMA" id="KQSHARN"/>
<dbReference type="GO" id="GO:0008270">
    <property type="term" value="F:zinc ion binding"/>
    <property type="evidence" value="ECO:0007669"/>
    <property type="project" value="UniProtKB-KW"/>
</dbReference>
<feature type="domain" description="AN1-type" evidence="5">
    <location>
        <begin position="1"/>
        <end position="49"/>
    </location>
</feature>
<dbReference type="SMART" id="SM00154">
    <property type="entry name" value="ZnF_AN1"/>
    <property type="match status" value="1"/>
</dbReference>
<dbReference type="Proteomes" id="UP000008066">
    <property type="component" value="Unassembled WGS sequence"/>
</dbReference>
<gene>
    <name evidence="6" type="ORF">CTHT_0052640</name>
</gene>
<keyword evidence="2 4" id="KW-0863">Zinc-finger</keyword>
<dbReference type="KEGG" id="cthr:CTHT_0052640"/>
<organism evidence="7">
    <name type="scientific">Chaetomium thermophilum (strain DSM 1495 / CBS 144.50 / IMI 039719)</name>
    <name type="common">Thermochaetoides thermophila</name>
    <dbReference type="NCBI Taxonomy" id="759272"/>
    <lineage>
        <taxon>Eukaryota</taxon>
        <taxon>Fungi</taxon>
        <taxon>Dikarya</taxon>
        <taxon>Ascomycota</taxon>
        <taxon>Pezizomycotina</taxon>
        <taxon>Sordariomycetes</taxon>
        <taxon>Sordariomycetidae</taxon>
        <taxon>Sordariales</taxon>
        <taxon>Chaetomiaceae</taxon>
        <taxon>Thermochaetoides</taxon>
    </lineage>
</organism>
<evidence type="ECO:0000256" key="1">
    <source>
        <dbReference type="ARBA" id="ARBA00022723"/>
    </source>
</evidence>
<evidence type="ECO:0000256" key="2">
    <source>
        <dbReference type="ARBA" id="ARBA00022771"/>
    </source>
</evidence>
<name>G0SDQ7_CHATD</name>
<dbReference type="InterPro" id="IPR000058">
    <property type="entry name" value="Znf_AN1"/>
</dbReference>
<evidence type="ECO:0000256" key="4">
    <source>
        <dbReference type="PROSITE-ProRule" id="PRU00449"/>
    </source>
</evidence>
<accession>G0SDQ7</accession>
<keyword evidence="7" id="KW-1185">Reference proteome</keyword>
<protein>
    <recommendedName>
        <fullName evidence="5">AN1-type domain-containing protein</fullName>
    </recommendedName>
</protein>
<dbReference type="eggNOG" id="ENOG502SA79">
    <property type="taxonomic scope" value="Eukaryota"/>
</dbReference>
<dbReference type="InterPro" id="IPR035896">
    <property type="entry name" value="AN1-like_Znf"/>
</dbReference>
<dbReference type="SUPFAM" id="SSF118310">
    <property type="entry name" value="AN1-like Zinc finger"/>
    <property type="match status" value="1"/>
</dbReference>
<dbReference type="EMBL" id="GL988045">
    <property type="protein sequence ID" value="EGS18658.1"/>
    <property type="molecule type" value="Genomic_DNA"/>
</dbReference>
<evidence type="ECO:0000256" key="3">
    <source>
        <dbReference type="ARBA" id="ARBA00022833"/>
    </source>
</evidence>